<dbReference type="HOGENOM" id="CLU_011856_3_1_1"/>
<dbReference type="InterPro" id="IPR015424">
    <property type="entry name" value="PyrdxlP-dep_Trfase"/>
</dbReference>
<accession>W4K1G4</accession>
<evidence type="ECO:0000256" key="1">
    <source>
        <dbReference type="ARBA" id="ARBA00001933"/>
    </source>
</evidence>
<comment type="cofactor">
    <cofactor evidence="1 6 7">
        <name>pyridoxal 5'-phosphate</name>
        <dbReference type="ChEBI" id="CHEBI:597326"/>
    </cofactor>
</comment>
<feature type="non-terminal residue" evidence="8">
    <location>
        <position position="1"/>
    </location>
</feature>
<dbReference type="GO" id="GO:0006520">
    <property type="term" value="P:amino acid metabolic process"/>
    <property type="evidence" value="ECO:0007669"/>
    <property type="project" value="InterPro"/>
</dbReference>
<dbReference type="STRING" id="747525.W4K1G4"/>
<dbReference type="eggNOG" id="KOG0628">
    <property type="taxonomic scope" value="Eukaryota"/>
</dbReference>
<dbReference type="GO" id="GO:0030170">
    <property type="term" value="F:pyridoxal phosphate binding"/>
    <property type="evidence" value="ECO:0007669"/>
    <property type="project" value="InterPro"/>
</dbReference>
<evidence type="ECO:0008006" key="10">
    <source>
        <dbReference type="Google" id="ProtNLM"/>
    </source>
</evidence>
<dbReference type="GO" id="GO:0005737">
    <property type="term" value="C:cytoplasm"/>
    <property type="evidence" value="ECO:0007669"/>
    <property type="project" value="TreeGrafter"/>
</dbReference>
<evidence type="ECO:0000313" key="9">
    <source>
        <dbReference type="Proteomes" id="UP000030671"/>
    </source>
</evidence>
<dbReference type="Gene3D" id="3.90.1150.10">
    <property type="entry name" value="Aspartate Aminotransferase, domain 1"/>
    <property type="match status" value="1"/>
</dbReference>
<evidence type="ECO:0000256" key="4">
    <source>
        <dbReference type="ARBA" id="ARBA00022898"/>
    </source>
</evidence>
<dbReference type="InterPro" id="IPR002129">
    <property type="entry name" value="PyrdxlP-dep_de-COase"/>
</dbReference>
<evidence type="ECO:0000256" key="5">
    <source>
        <dbReference type="ARBA" id="ARBA00023239"/>
    </source>
</evidence>
<keyword evidence="4 6" id="KW-0663">Pyridoxal phosphate</keyword>
<evidence type="ECO:0000256" key="7">
    <source>
        <dbReference type="RuleBase" id="RU000382"/>
    </source>
</evidence>
<dbReference type="GO" id="GO:0019752">
    <property type="term" value="P:carboxylic acid metabolic process"/>
    <property type="evidence" value="ECO:0007669"/>
    <property type="project" value="InterPro"/>
</dbReference>
<dbReference type="GO" id="GO:0016831">
    <property type="term" value="F:carboxy-lyase activity"/>
    <property type="evidence" value="ECO:0007669"/>
    <property type="project" value="UniProtKB-KW"/>
</dbReference>
<evidence type="ECO:0000313" key="8">
    <source>
        <dbReference type="EMBL" id="ETW79668.1"/>
    </source>
</evidence>
<dbReference type="Proteomes" id="UP000030671">
    <property type="component" value="Unassembled WGS sequence"/>
</dbReference>
<dbReference type="InterPro" id="IPR015421">
    <property type="entry name" value="PyrdxlP-dep_Trfase_major"/>
</dbReference>
<gene>
    <name evidence="8" type="ORF">HETIRDRAFT_322297</name>
</gene>
<keyword evidence="3" id="KW-0210">Decarboxylase</keyword>
<organism evidence="8 9">
    <name type="scientific">Heterobasidion irregulare (strain TC 32-1)</name>
    <dbReference type="NCBI Taxonomy" id="747525"/>
    <lineage>
        <taxon>Eukaryota</taxon>
        <taxon>Fungi</taxon>
        <taxon>Dikarya</taxon>
        <taxon>Basidiomycota</taxon>
        <taxon>Agaricomycotina</taxon>
        <taxon>Agaricomycetes</taxon>
        <taxon>Russulales</taxon>
        <taxon>Bondarzewiaceae</taxon>
        <taxon>Heterobasidion</taxon>
        <taxon>Heterobasidion annosum species complex</taxon>
    </lineage>
</organism>
<evidence type="ECO:0000256" key="3">
    <source>
        <dbReference type="ARBA" id="ARBA00022793"/>
    </source>
</evidence>
<evidence type="ECO:0000256" key="2">
    <source>
        <dbReference type="ARBA" id="ARBA00009533"/>
    </source>
</evidence>
<dbReference type="SUPFAM" id="SSF53383">
    <property type="entry name" value="PLP-dependent transferases"/>
    <property type="match status" value="1"/>
</dbReference>
<feature type="modified residue" description="N6-(pyridoxal phosphate)lysine" evidence="6">
    <location>
        <position position="286"/>
    </location>
</feature>
<dbReference type="Pfam" id="PF00282">
    <property type="entry name" value="Pyridoxal_deC"/>
    <property type="match status" value="1"/>
</dbReference>
<reference evidence="8 9" key="1">
    <citation type="journal article" date="2012" name="New Phytol.">
        <title>Insight into trade-off between wood decay and parasitism from the genome of a fungal forest pathogen.</title>
        <authorList>
            <person name="Olson A."/>
            <person name="Aerts A."/>
            <person name="Asiegbu F."/>
            <person name="Belbahri L."/>
            <person name="Bouzid O."/>
            <person name="Broberg A."/>
            <person name="Canback B."/>
            <person name="Coutinho P.M."/>
            <person name="Cullen D."/>
            <person name="Dalman K."/>
            <person name="Deflorio G."/>
            <person name="van Diepen L.T."/>
            <person name="Dunand C."/>
            <person name="Duplessis S."/>
            <person name="Durling M."/>
            <person name="Gonthier P."/>
            <person name="Grimwood J."/>
            <person name="Fossdal C.G."/>
            <person name="Hansson D."/>
            <person name="Henrissat B."/>
            <person name="Hietala A."/>
            <person name="Himmelstrand K."/>
            <person name="Hoffmeister D."/>
            <person name="Hogberg N."/>
            <person name="James T.Y."/>
            <person name="Karlsson M."/>
            <person name="Kohler A."/>
            <person name="Kues U."/>
            <person name="Lee Y.H."/>
            <person name="Lin Y.C."/>
            <person name="Lind M."/>
            <person name="Lindquist E."/>
            <person name="Lombard V."/>
            <person name="Lucas S."/>
            <person name="Lunden K."/>
            <person name="Morin E."/>
            <person name="Murat C."/>
            <person name="Park J."/>
            <person name="Raffaello T."/>
            <person name="Rouze P."/>
            <person name="Salamov A."/>
            <person name="Schmutz J."/>
            <person name="Solheim H."/>
            <person name="Stahlberg J."/>
            <person name="Velez H."/>
            <person name="de Vries R.P."/>
            <person name="Wiebenga A."/>
            <person name="Woodward S."/>
            <person name="Yakovlev I."/>
            <person name="Garbelotto M."/>
            <person name="Martin F."/>
            <person name="Grigoriev I.V."/>
            <person name="Stenlid J."/>
        </authorList>
    </citation>
    <scope>NUCLEOTIDE SEQUENCE [LARGE SCALE GENOMIC DNA]</scope>
    <source>
        <strain evidence="8 9">TC 32-1</strain>
    </source>
</reference>
<dbReference type="PRINTS" id="PR00800">
    <property type="entry name" value="YHDCRBOXLASE"/>
</dbReference>
<dbReference type="InterPro" id="IPR010977">
    <property type="entry name" value="Aromatic_deC"/>
</dbReference>
<dbReference type="Gene3D" id="1.20.1340.10">
    <property type="entry name" value="dopa decarboxylase, N-terminal domain"/>
    <property type="match status" value="1"/>
</dbReference>
<dbReference type="AlphaFoldDB" id="W4K1G4"/>
<name>W4K1G4_HETIT</name>
<proteinExistence type="inferred from homology"/>
<sequence>LHRFRKAGYQAIDRICDYYYSLREKPVAAQVEPGYLRKALPETAPNEGEVWQDIADDYQRLIIPGLTHWQHPSFFAYFPTACTFEGMLGDLPACTELESVVMDWAAKMFGLDSSFHNISEVGGGVIQTTASDSALTAIVAAREQYHGLYPDVPLESLLIYVTTHTHSFGKKAGRVLGLRVRALDVDAAVRTGWGLDSDVLRTCVEEDRKAGLHPFIVIATVGTTNSGAIDRIADIGATIEKDYPSIWLHVDAAWAGVTLSCPELRDRAQIKGINKYATSLCVNFHKWGLTNFDTSALWVRDRKRLTDALDVTPEYLRTKHGDAGTVIDYRNWHLSLGRRFRSLKLWFVLRSYGIEGFQAYIRKCIKMNDLFAEYVRTSNTFELVTPPSFALTVFRLVPPATASAAWTPNELNSLNRRFHNALQEHHDQLLLTQTELVGVFCMRFAVGAARTNEEDIHRAWEVIKKTGEDVLKQSTEDRNRVAE</sequence>
<dbReference type="PANTHER" id="PTHR11999:SF70">
    <property type="entry name" value="MIP05841P"/>
    <property type="match status" value="1"/>
</dbReference>
<dbReference type="GeneID" id="20670836"/>
<dbReference type="InParanoid" id="W4K1G4"/>
<keyword evidence="5 7" id="KW-0456">Lyase</keyword>
<protein>
    <recommendedName>
        <fullName evidence="10">Aromatic-L-amino-acid decarboxylase</fullName>
    </recommendedName>
</protein>
<dbReference type="Gene3D" id="3.40.640.10">
    <property type="entry name" value="Type I PLP-dependent aspartate aminotransferase-like (Major domain)"/>
    <property type="match status" value="1"/>
</dbReference>
<dbReference type="KEGG" id="hir:HETIRDRAFT_322297"/>
<keyword evidence="9" id="KW-1185">Reference proteome</keyword>
<evidence type="ECO:0000256" key="6">
    <source>
        <dbReference type="PIRSR" id="PIRSR602129-50"/>
    </source>
</evidence>
<comment type="similarity">
    <text evidence="2 7">Belongs to the group II decarboxylase family.</text>
</comment>
<dbReference type="OrthoDB" id="639767at2759"/>
<dbReference type="PANTHER" id="PTHR11999">
    <property type="entry name" value="GROUP II PYRIDOXAL-5-PHOSPHATE DECARBOXYLASE"/>
    <property type="match status" value="1"/>
</dbReference>
<dbReference type="InterPro" id="IPR015422">
    <property type="entry name" value="PyrdxlP-dep_Trfase_small"/>
</dbReference>
<dbReference type="RefSeq" id="XP_009548232.1">
    <property type="nucleotide sequence ID" value="XM_009549937.1"/>
</dbReference>
<dbReference type="EMBL" id="KI925460">
    <property type="protein sequence ID" value="ETW79668.1"/>
    <property type="molecule type" value="Genomic_DNA"/>
</dbReference>